<evidence type="ECO:0000256" key="1">
    <source>
        <dbReference type="SAM" id="SignalP"/>
    </source>
</evidence>
<feature type="chain" id="PRO_5015522427" description="Phosphopeptide-binding protein" evidence="1">
    <location>
        <begin position="25"/>
        <end position="282"/>
    </location>
</feature>
<dbReference type="PROSITE" id="PS51257">
    <property type="entry name" value="PROKAR_LIPOPROTEIN"/>
    <property type="match status" value="1"/>
</dbReference>
<dbReference type="RefSeq" id="WP_105039409.1">
    <property type="nucleotide sequence ID" value="NZ_PPSL01000003.1"/>
</dbReference>
<feature type="signal peptide" evidence="1">
    <location>
        <begin position="1"/>
        <end position="24"/>
    </location>
</feature>
<keyword evidence="1" id="KW-0732">Signal</keyword>
<dbReference type="AlphaFoldDB" id="A0A2S7SVN3"/>
<protein>
    <recommendedName>
        <fullName evidence="4">Phosphopeptide-binding protein</fullName>
    </recommendedName>
</protein>
<comment type="caution">
    <text evidence="2">The sequence shown here is derived from an EMBL/GenBank/DDBJ whole genome shotgun (WGS) entry which is preliminary data.</text>
</comment>
<proteinExistence type="predicted"/>
<dbReference type="Proteomes" id="UP000239872">
    <property type="component" value="Unassembled WGS sequence"/>
</dbReference>
<evidence type="ECO:0000313" key="2">
    <source>
        <dbReference type="EMBL" id="PQJ10681.1"/>
    </source>
</evidence>
<reference evidence="2 3" key="1">
    <citation type="submission" date="2018-01" db="EMBL/GenBank/DDBJ databases">
        <title>A novel member of the phylum Bacteroidetes isolated from glacier ice.</title>
        <authorList>
            <person name="Liu Q."/>
            <person name="Xin Y.-H."/>
        </authorList>
    </citation>
    <scope>NUCLEOTIDE SEQUENCE [LARGE SCALE GENOMIC DNA]</scope>
    <source>
        <strain evidence="2 3">RB1R16</strain>
    </source>
</reference>
<evidence type="ECO:0000313" key="3">
    <source>
        <dbReference type="Proteomes" id="UP000239872"/>
    </source>
</evidence>
<organism evidence="2 3">
    <name type="scientific">Flavipsychrobacter stenotrophus</name>
    <dbReference type="NCBI Taxonomy" id="2077091"/>
    <lineage>
        <taxon>Bacteria</taxon>
        <taxon>Pseudomonadati</taxon>
        <taxon>Bacteroidota</taxon>
        <taxon>Chitinophagia</taxon>
        <taxon>Chitinophagales</taxon>
        <taxon>Chitinophagaceae</taxon>
        <taxon>Flavipsychrobacter</taxon>
    </lineage>
</organism>
<sequence>MKNLVRLSAIAAVATLGLAACNNAGTEGNKSTADSTKATPRAAVAIAKVGASPEFADAKLAMKPVTAEKVGKDSAKLTFNFDVKGYDLKAQTADNSGKGCNNSDKGQHIHFILDNAPYKALYEPKNEVTVANNTEHYLVCFLSRSYHESLKNKDAAVVLHFKVDEKGNYKKLEDPKTPMLFYSRPKGDYIGKDTANVLLDFYVMNTTLGADGYKVKAQIMNEDLKIDTTVTIGTWESNFIQNLGTGKCKVMLTLLDKDGKAVEGPMTTATRSFNMTASEPMK</sequence>
<name>A0A2S7SVN3_9BACT</name>
<keyword evidence="3" id="KW-1185">Reference proteome</keyword>
<dbReference type="OrthoDB" id="647046at2"/>
<accession>A0A2S7SVN3</accession>
<dbReference type="EMBL" id="PPSL01000003">
    <property type="protein sequence ID" value="PQJ10681.1"/>
    <property type="molecule type" value="Genomic_DNA"/>
</dbReference>
<gene>
    <name evidence="2" type="ORF">CJD36_011965</name>
</gene>
<evidence type="ECO:0008006" key="4">
    <source>
        <dbReference type="Google" id="ProtNLM"/>
    </source>
</evidence>